<accession>A0A2U1J7W4</accession>
<dbReference type="PANTHER" id="PTHR14145:SF2">
    <property type="entry name" value="COP9 SIGNALOSOME COMPLEX SUBUNIT 1"/>
    <property type="match status" value="1"/>
</dbReference>
<protein>
    <recommendedName>
        <fullName evidence="7">PCI domain-containing protein</fullName>
    </recommendedName>
</protein>
<evidence type="ECO:0000313" key="8">
    <source>
        <dbReference type="EMBL" id="PWA01200.1"/>
    </source>
</evidence>
<keyword evidence="4" id="KW-0963">Cytoplasm</keyword>
<evidence type="ECO:0000259" key="7">
    <source>
        <dbReference type="PROSITE" id="PS50250"/>
    </source>
</evidence>
<comment type="subcellular location">
    <subcellularLocation>
        <location evidence="2">Cytoplasm</location>
    </subcellularLocation>
    <subcellularLocation>
        <location evidence="1">Nucleus</location>
    </subcellularLocation>
</comment>
<dbReference type="Pfam" id="PF10602">
    <property type="entry name" value="RPN7"/>
    <property type="match status" value="1"/>
</dbReference>
<comment type="similarity">
    <text evidence="3">Belongs to the CSN1 family.</text>
</comment>
<evidence type="ECO:0000256" key="3">
    <source>
        <dbReference type="ARBA" id="ARBA00008793"/>
    </source>
</evidence>
<dbReference type="InterPro" id="IPR011990">
    <property type="entry name" value="TPR-like_helical_dom_sf"/>
</dbReference>
<keyword evidence="9" id="KW-1185">Reference proteome</keyword>
<dbReference type="SUPFAM" id="SSF48452">
    <property type="entry name" value="TPR-like"/>
    <property type="match status" value="1"/>
</dbReference>
<dbReference type="SUPFAM" id="SSF46785">
    <property type="entry name" value="Winged helix' DNA-binding domain"/>
    <property type="match status" value="1"/>
</dbReference>
<dbReference type="PANTHER" id="PTHR14145">
    <property type="entry name" value="26S PROTESOME SUBUNIT 6"/>
    <property type="match status" value="1"/>
</dbReference>
<keyword evidence="6" id="KW-0539">Nucleus</keyword>
<dbReference type="InterPro" id="IPR019585">
    <property type="entry name" value="Rpn7/CSN1"/>
</dbReference>
<evidence type="ECO:0000256" key="5">
    <source>
        <dbReference type="ARBA" id="ARBA00022790"/>
    </source>
</evidence>
<evidence type="ECO:0000256" key="6">
    <source>
        <dbReference type="ARBA" id="ARBA00023242"/>
    </source>
</evidence>
<gene>
    <name evidence="8" type="ORF">BB558_002711</name>
</gene>
<dbReference type="InterPro" id="IPR036390">
    <property type="entry name" value="WH_DNA-bd_sf"/>
</dbReference>
<dbReference type="EMBL" id="MBFU01000205">
    <property type="protein sequence ID" value="PWA01200.1"/>
    <property type="molecule type" value="Genomic_DNA"/>
</dbReference>
<dbReference type="GO" id="GO:0008180">
    <property type="term" value="C:COP9 signalosome"/>
    <property type="evidence" value="ECO:0007669"/>
    <property type="project" value="UniProtKB-KW"/>
</dbReference>
<dbReference type="Gene3D" id="1.25.40.570">
    <property type="match status" value="1"/>
</dbReference>
<evidence type="ECO:0000256" key="1">
    <source>
        <dbReference type="ARBA" id="ARBA00004123"/>
    </source>
</evidence>
<dbReference type="Proteomes" id="UP000245591">
    <property type="component" value="Unassembled WGS sequence"/>
</dbReference>
<proteinExistence type="inferred from homology"/>
<dbReference type="InterPro" id="IPR045135">
    <property type="entry name" value="Rpn7_N"/>
</dbReference>
<name>A0A2U1J7W4_SMIAN</name>
<evidence type="ECO:0000256" key="4">
    <source>
        <dbReference type="ARBA" id="ARBA00022490"/>
    </source>
</evidence>
<dbReference type="InterPro" id="IPR000717">
    <property type="entry name" value="PCI_dom"/>
</dbReference>
<dbReference type="PROSITE" id="PS50250">
    <property type="entry name" value="PCI"/>
    <property type="match status" value="1"/>
</dbReference>
<comment type="caution">
    <text evidence="8">The sequence shown here is derived from an EMBL/GenBank/DDBJ whole genome shotgun (WGS) entry which is preliminary data.</text>
</comment>
<keyword evidence="5" id="KW-0736">Signalosome</keyword>
<sequence length="491" mass="55835">MESSPRLHKKARIESMSGYKSAQTILSKGFDLETYISNYSGFSLISRLELLADLCPSIAVQCLTVALKEIKDNTLDTNKYSELGKRLELINNQKNSLPANLPGNIQVFEYDEQWIEETSNSSREKLKTLDSNLNIYKASLIKNSVRIGQIELGDMFYKKGDFYLALRSYDKLKECCVNSEQLMEMHSLIIKTTIAYGDFDLAISHCKKVESSTPLDKNNKVVRLSQFVMALYAMKKGEYSKASTLFLGLDYIEDDTFSLLTSNKDIAMYGAICSIASMSRTDIKKNCIDNANFCQYMDHDSRVYSMLEDFYYGKYSSCCALLDKIKSLLLIDVYAHSVVEKLVQTATRNTILHYITPRSTVNMKKMTEQFNFVSVEKLEDVLLEMIVDGEIFGRLDVDEHYLELENDQPGLPGIKKGVKPSGFVFDPELDYKLDYVDQKISYIKNLSLNESYKTIRNISEANEIRLMNLSLSSEGFDSQAGKGIDPWITLV</sequence>
<feature type="domain" description="PCI" evidence="7">
    <location>
        <begin position="238"/>
        <end position="409"/>
    </location>
</feature>
<dbReference type="Pfam" id="PF01399">
    <property type="entry name" value="PCI"/>
    <property type="match status" value="1"/>
</dbReference>
<dbReference type="AlphaFoldDB" id="A0A2U1J7W4"/>
<dbReference type="SMART" id="SM00088">
    <property type="entry name" value="PINT"/>
    <property type="match status" value="1"/>
</dbReference>
<reference evidence="8 9" key="1">
    <citation type="journal article" date="2018" name="MBio">
        <title>Comparative Genomics Reveals the Core Gene Toolbox for the Fungus-Insect Symbiosis.</title>
        <authorList>
            <person name="Wang Y."/>
            <person name="Stata M."/>
            <person name="Wang W."/>
            <person name="Stajich J.E."/>
            <person name="White M.M."/>
            <person name="Moncalvo J.M."/>
        </authorList>
    </citation>
    <scope>NUCLEOTIDE SEQUENCE [LARGE SCALE GENOMIC DNA]</scope>
    <source>
        <strain evidence="8 9">AUS-126-30</strain>
    </source>
</reference>
<organism evidence="8 9">
    <name type="scientific">Smittium angustum</name>
    <dbReference type="NCBI Taxonomy" id="133377"/>
    <lineage>
        <taxon>Eukaryota</taxon>
        <taxon>Fungi</taxon>
        <taxon>Fungi incertae sedis</taxon>
        <taxon>Zoopagomycota</taxon>
        <taxon>Kickxellomycotina</taxon>
        <taxon>Harpellomycetes</taxon>
        <taxon>Harpellales</taxon>
        <taxon>Legeriomycetaceae</taxon>
        <taxon>Smittium</taxon>
    </lineage>
</organism>
<dbReference type="GO" id="GO:0005737">
    <property type="term" value="C:cytoplasm"/>
    <property type="evidence" value="ECO:0007669"/>
    <property type="project" value="UniProtKB-SubCell"/>
</dbReference>
<evidence type="ECO:0000313" key="9">
    <source>
        <dbReference type="Proteomes" id="UP000245591"/>
    </source>
</evidence>
<evidence type="ECO:0000256" key="2">
    <source>
        <dbReference type="ARBA" id="ARBA00004496"/>
    </source>
</evidence>